<proteinExistence type="predicted"/>
<dbReference type="EMBL" id="CAUYUJ010016732">
    <property type="protein sequence ID" value="CAK0868309.1"/>
    <property type="molecule type" value="Genomic_DNA"/>
</dbReference>
<feature type="compositionally biased region" description="Low complexity" evidence="1">
    <location>
        <begin position="74"/>
        <end position="85"/>
    </location>
</feature>
<feature type="compositionally biased region" description="Basic residues" evidence="1">
    <location>
        <begin position="106"/>
        <end position="117"/>
    </location>
</feature>
<protein>
    <submittedName>
        <fullName evidence="2">Uncharacterized protein</fullName>
    </submittedName>
</protein>
<gene>
    <name evidence="2" type="ORF">PCOR1329_LOCUS55003</name>
</gene>
<dbReference type="Proteomes" id="UP001189429">
    <property type="component" value="Unassembled WGS sequence"/>
</dbReference>
<accession>A0ABN9V6H0</accession>
<sequence>VPVQLKGWDTAQPKVLVAEQAPVVSPSDVPTAQRSSYAMLEATPSAAAGQSATFGDIPVPVAATEAVEPVAPAVESLGAPAADSTDPAKKSKKSKKDKKTKDGKVKAKGKSKKAFCC</sequence>
<feature type="non-terminal residue" evidence="2">
    <location>
        <position position="1"/>
    </location>
</feature>
<evidence type="ECO:0000313" key="2">
    <source>
        <dbReference type="EMBL" id="CAK0868309.1"/>
    </source>
</evidence>
<name>A0ABN9V6H0_9DINO</name>
<evidence type="ECO:0000256" key="1">
    <source>
        <dbReference type="SAM" id="MobiDB-lite"/>
    </source>
</evidence>
<keyword evidence="3" id="KW-1185">Reference proteome</keyword>
<reference evidence="2" key="1">
    <citation type="submission" date="2023-10" db="EMBL/GenBank/DDBJ databases">
        <authorList>
            <person name="Chen Y."/>
            <person name="Shah S."/>
            <person name="Dougan E. K."/>
            <person name="Thang M."/>
            <person name="Chan C."/>
        </authorList>
    </citation>
    <scope>NUCLEOTIDE SEQUENCE [LARGE SCALE GENOMIC DNA]</scope>
</reference>
<evidence type="ECO:0000313" key="3">
    <source>
        <dbReference type="Proteomes" id="UP001189429"/>
    </source>
</evidence>
<organism evidence="2 3">
    <name type="scientific">Prorocentrum cordatum</name>
    <dbReference type="NCBI Taxonomy" id="2364126"/>
    <lineage>
        <taxon>Eukaryota</taxon>
        <taxon>Sar</taxon>
        <taxon>Alveolata</taxon>
        <taxon>Dinophyceae</taxon>
        <taxon>Prorocentrales</taxon>
        <taxon>Prorocentraceae</taxon>
        <taxon>Prorocentrum</taxon>
    </lineage>
</organism>
<feature type="region of interest" description="Disordered" evidence="1">
    <location>
        <begin position="74"/>
        <end position="117"/>
    </location>
</feature>
<comment type="caution">
    <text evidence="2">The sequence shown here is derived from an EMBL/GenBank/DDBJ whole genome shotgun (WGS) entry which is preliminary data.</text>
</comment>